<dbReference type="AlphaFoldDB" id="A0A538UBB5"/>
<dbReference type="InterPro" id="IPR036291">
    <property type="entry name" value="NAD(P)-bd_dom_sf"/>
</dbReference>
<evidence type="ECO:0000259" key="3">
    <source>
        <dbReference type="Pfam" id="PF16653"/>
    </source>
</evidence>
<dbReference type="SUPFAM" id="SSF51735">
    <property type="entry name" value="NAD(P)-binding Rossmann-fold domains"/>
    <property type="match status" value="1"/>
</dbReference>
<feature type="domain" description="Saccharopine dehydrogenase-like C-terminal" evidence="3">
    <location>
        <begin position="119"/>
        <end position="345"/>
    </location>
</feature>
<comment type="caution">
    <text evidence="4">The sequence shown here is derived from an EMBL/GenBank/DDBJ whole genome shotgun (WGS) entry which is preliminary data.</text>
</comment>
<proteinExistence type="predicted"/>
<dbReference type="Pfam" id="PF03435">
    <property type="entry name" value="Sacchrp_dh_NADP"/>
    <property type="match status" value="1"/>
</dbReference>
<dbReference type="InterPro" id="IPR051168">
    <property type="entry name" value="AASS"/>
</dbReference>
<dbReference type="InterPro" id="IPR032095">
    <property type="entry name" value="Sacchrp_dh-like_C"/>
</dbReference>
<dbReference type="Pfam" id="PF16653">
    <property type="entry name" value="Sacchrp_dh_C"/>
    <property type="match status" value="1"/>
</dbReference>
<dbReference type="Gene3D" id="3.40.50.720">
    <property type="entry name" value="NAD(P)-binding Rossmann-like Domain"/>
    <property type="match status" value="1"/>
</dbReference>
<dbReference type="SUPFAM" id="SSF55347">
    <property type="entry name" value="Glyceraldehyde-3-phosphate dehydrogenase-like, C-terminal domain"/>
    <property type="match status" value="1"/>
</dbReference>
<dbReference type="PANTHER" id="PTHR11133:SF22">
    <property type="entry name" value="ALPHA-AMINOADIPIC SEMIALDEHYDE SYNTHASE, MITOCHONDRIAL"/>
    <property type="match status" value="1"/>
</dbReference>
<reference evidence="4 5" key="1">
    <citation type="journal article" date="2019" name="Nat. Microbiol.">
        <title>Mediterranean grassland soil C-N compound turnover is dependent on rainfall and depth, and is mediated by genomically divergent microorganisms.</title>
        <authorList>
            <person name="Diamond S."/>
            <person name="Andeer P.F."/>
            <person name="Li Z."/>
            <person name="Crits-Christoph A."/>
            <person name="Burstein D."/>
            <person name="Anantharaman K."/>
            <person name="Lane K.R."/>
            <person name="Thomas B.C."/>
            <person name="Pan C."/>
            <person name="Northen T.R."/>
            <person name="Banfield J.F."/>
        </authorList>
    </citation>
    <scope>NUCLEOTIDE SEQUENCE [LARGE SCALE GENOMIC DNA]</scope>
    <source>
        <strain evidence="4">WS_11</strain>
    </source>
</reference>
<evidence type="ECO:0000313" key="4">
    <source>
        <dbReference type="EMBL" id="TMQ73164.1"/>
    </source>
</evidence>
<gene>
    <name evidence="4" type="ORF">E6K81_05495</name>
</gene>
<dbReference type="Proteomes" id="UP000319771">
    <property type="component" value="Unassembled WGS sequence"/>
</dbReference>
<evidence type="ECO:0000256" key="1">
    <source>
        <dbReference type="ARBA" id="ARBA00023002"/>
    </source>
</evidence>
<sequence length="358" mass="38059">MRILVLGGGAQGRVIAADLAEALPTARVSVADLVPPPLPARPNLAWVEADGADLVALARLMHAHDLAVGALPSRLGHGAMRAAIAARRPLVDVSFSAEDPLRLDADARAAGITIVPDCGLAPGLSHLLVGRAACERGTPRAATILVGGVAEDPARPYGYVVTWSLDDLMEEYTRPARIVREAQETVVPVFSGLERVTVEGVGEMEAFYSDGLRTLTRTLPGPRALSEKTLRWPGHVAAIQPLLRQGRLRAELARRCVLVPPRDLVAMVVRIEWGDHGETVTLVDRYDAATGRTAMSRTTALTTAAVARLAAQGGLGEPGVRPLELVARDPRTCRFMLDTLAGHGVRCTRRETPAAAGR</sequence>
<dbReference type="InterPro" id="IPR005097">
    <property type="entry name" value="Sacchrp_dh_NADP-bd"/>
</dbReference>
<protein>
    <submittedName>
        <fullName evidence="4">Saccharopine dehydrogenase family protein</fullName>
    </submittedName>
</protein>
<keyword evidence="1" id="KW-0560">Oxidoreductase</keyword>
<evidence type="ECO:0000259" key="2">
    <source>
        <dbReference type="Pfam" id="PF03435"/>
    </source>
</evidence>
<accession>A0A538UBB5</accession>
<dbReference type="PANTHER" id="PTHR11133">
    <property type="entry name" value="SACCHAROPINE DEHYDROGENASE"/>
    <property type="match status" value="1"/>
</dbReference>
<dbReference type="GO" id="GO:0016491">
    <property type="term" value="F:oxidoreductase activity"/>
    <property type="evidence" value="ECO:0007669"/>
    <property type="project" value="UniProtKB-KW"/>
</dbReference>
<name>A0A538UBB5_UNCEI</name>
<organism evidence="4 5">
    <name type="scientific">Eiseniibacteriota bacterium</name>
    <dbReference type="NCBI Taxonomy" id="2212470"/>
    <lineage>
        <taxon>Bacteria</taxon>
        <taxon>Candidatus Eiseniibacteriota</taxon>
    </lineage>
</organism>
<feature type="domain" description="Saccharopine dehydrogenase NADP binding" evidence="2">
    <location>
        <begin position="3"/>
        <end position="115"/>
    </location>
</feature>
<dbReference type="EMBL" id="VBPB01000080">
    <property type="protein sequence ID" value="TMQ73164.1"/>
    <property type="molecule type" value="Genomic_DNA"/>
</dbReference>
<dbReference type="Gene3D" id="3.30.360.10">
    <property type="entry name" value="Dihydrodipicolinate Reductase, domain 2"/>
    <property type="match status" value="1"/>
</dbReference>
<evidence type="ECO:0000313" key="5">
    <source>
        <dbReference type="Proteomes" id="UP000319771"/>
    </source>
</evidence>